<proteinExistence type="predicted"/>
<organism evidence="1 2">
    <name type="scientific">Dibothriocephalus latus</name>
    <name type="common">Fish tapeworm</name>
    <name type="synonym">Diphyllobothrium latum</name>
    <dbReference type="NCBI Taxonomy" id="60516"/>
    <lineage>
        <taxon>Eukaryota</taxon>
        <taxon>Metazoa</taxon>
        <taxon>Spiralia</taxon>
        <taxon>Lophotrochozoa</taxon>
        <taxon>Platyhelminthes</taxon>
        <taxon>Cestoda</taxon>
        <taxon>Eucestoda</taxon>
        <taxon>Diphyllobothriidea</taxon>
        <taxon>Diphyllobothriidae</taxon>
        <taxon>Dibothriocephalus</taxon>
    </lineage>
</organism>
<sequence length="110" mass="12431">MRSHRVAYSQVGEDKKADCLASLPLPHDFEDRKDMLPMAGQFQFKGRLGAPQGESRANVNNFEAFFDDEEEVSCRDRSTATFSTRLAHDNTNASGLHSEMLHDRELSEVK</sequence>
<dbReference type="Proteomes" id="UP000281553">
    <property type="component" value="Unassembled WGS sequence"/>
</dbReference>
<name>A0A3P6PM62_DIBLA</name>
<dbReference type="EMBL" id="UYRU01000753">
    <property type="protein sequence ID" value="VDK30633.1"/>
    <property type="molecule type" value="Genomic_DNA"/>
</dbReference>
<evidence type="ECO:0000313" key="1">
    <source>
        <dbReference type="EMBL" id="VDK30633.1"/>
    </source>
</evidence>
<dbReference type="AlphaFoldDB" id="A0A3P6PM62"/>
<reference evidence="1 2" key="1">
    <citation type="submission" date="2018-11" db="EMBL/GenBank/DDBJ databases">
        <authorList>
            <consortium name="Pathogen Informatics"/>
        </authorList>
    </citation>
    <scope>NUCLEOTIDE SEQUENCE [LARGE SCALE GENOMIC DNA]</scope>
</reference>
<accession>A0A3P6PM62</accession>
<keyword evidence="2" id="KW-1185">Reference proteome</keyword>
<protein>
    <submittedName>
        <fullName evidence="1">Uncharacterized protein</fullName>
    </submittedName>
</protein>
<gene>
    <name evidence="1" type="ORF">DILT_LOCUS207</name>
</gene>
<evidence type="ECO:0000313" key="2">
    <source>
        <dbReference type="Proteomes" id="UP000281553"/>
    </source>
</evidence>